<feature type="domain" description="N-acetyltransferase" evidence="3">
    <location>
        <begin position="7"/>
        <end position="167"/>
    </location>
</feature>
<evidence type="ECO:0000256" key="2">
    <source>
        <dbReference type="ARBA" id="ARBA00023315"/>
    </source>
</evidence>
<accession>A0ABQ6LNE8</accession>
<dbReference type="EMBL" id="BSYI01000007">
    <property type="protein sequence ID" value="GMG81951.1"/>
    <property type="molecule type" value="Genomic_DNA"/>
</dbReference>
<dbReference type="PANTHER" id="PTHR43877">
    <property type="entry name" value="AMINOALKYLPHOSPHONATE N-ACETYLTRANSFERASE-RELATED-RELATED"/>
    <property type="match status" value="1"/>
</dbReference>
<dbReference type="Proteomes" id="UP001239909">
    <property type="component" value="Unassembled WGS sequence"/>
</dbReference>
<keyword evidence="5" id="KW-1185">Reference proteome</keyword>
<dbReference type="InterPro" id="IPR016181">
    <property type="entry name" value="Acyl_CoA_acyltransferase"/>
</dbReference>
<reference evidence="4 5" key="1">
    <citation type="submission" date="2023-04" db="EMBL/GenBank/DDBJ databases">
        <title>Marinoamorphus aggregata gen. nov., sp. Nov., isolate from tissue of brittle star Ophioplocus japonicus.</title>
        <authorList>
            <person name="Kawano K."/>
            <person name="Sawayama S."/>
            <person name="Nakagawa S."/>
        </authorList>
    </citation>
    <scope>NUCLEOTIDE SEQUENCE [LARGE SCALE GENOMIC DNA]</scope>
    <source>
        <strain evidence="4 5">NKW23</strain>
    </source>
</reference>
<sequence length="167" mass="17991">MTPPADRRLRPATEADRGALVAMMARLQDHERAMEENRRPGAEMAAPHIAALLGWIADDPAAGCLIAEGPDGEAPLGFILWGVETEFGDFVLPEARRLGRISDLWLEPRGRGTGLARAMIAAAEAHLAAHGIRRVEISALSANAHARAVYAALGYRENLVTLARWIG</sequence>
<evidence type="ECO:0000313" key="4">
    <source>
        <dbReference type="EMBL" id="GMG81951.1"/>
    </source>
</evidence>
<evidence type="ECO:0000313" key="5">
    <source>
        <dbReference type="Proteomes" id="UP001239909"/>
    </source>
</evidence>
<evidence type="ECO:0000259" key="3">
    <source>
        <dbReference type="PROSITE" id="PS51186"/>
    </source>
</evidence>
<dbReference type="RefSeq" id="WP_285670693.1">
    <property type="nucleotide sequence ID" value="NZ_BSYI01000007.1"/>
</dbReference>
<gene>
    <name evidence="4" type="ORF">LNKW23_11640</name>
</gene>
<dbReference type="Pfam" id="PF00583">
    <property type="entry name" value="Acetyltransf_1"/>
    <property type="match status" value="1"/>
</dbReference>
<dbReference type="InterPro" id="IPR050832">
    <property type="entry name" value="Bact_Acetyltransf"/>
</dbReference>
<proteinExistence type="predicted"/>
<name>A0ABQ6LNE8_9RHOB</name>
<comment type="caution">
    <text evidence="4">The sequence shown here is derived from an EMBL/GenBank/DDBJ whole genome shotgun (WGS) entry which is preliminary data.</text>
</comment>
<protein>
    <recommendedName>
        <fullName evidence="3">N-acetyltransferase domain-containing protein</fullName>
    </recommendedName>
</protein>
<dbReference type="PROSITE" id="PS51186">
    <property type="entry name" value="GNAT"/>
    <property type="match status" value="1"/>
</dbReference>
<organism evidence="4 5">
    <name type="scientific">Paralimibaculum aggregatum</name>
    <dbReference type="NCBI Taxonomy" id="3036245"/>
    <lineage>
        <taxon>Bacteria</taxon>
        <taxon>Pseudomonadati</taxon>
        <taxon>Pseudomonadota</taxon>
        <taxon>Alphaproteobacteria</taxon>
        <taxon>Rhodobacterales</taxon>
        <taxon>Paracoccaceae</taxon>
        <taxon>Paralimibaculum</taxon>
    </lineage>
</organism>
<keyword evidence="2" id="KW-0012">Acyltransferase</keyword>
<dbReference type="InterPro" id="IPR000182">
    <property type="entry name" value="GNAT_dom"/>
</dbReference>
<keyword evidence="1" id="KW-0808">Transferase</keyword>
<evidence type="ECO:0000256" key="1">
    <source>
        <dbReference type="ARBA" id="ARBA00022679"/>
    </source>
</evidence>
<dbReference type="Gene3D" id="3.40.630.30">
    <property type="match status" value="1"/>
</dbReference>
<dbReference type="SUPFAM" id="SSF55729">
    <property type="entry name" value="Acyl-CoA N-acyltransferases (Nat)"/>
    <property type="match status" value="1"/>
</dbReference>